<protein>
    <submittedName>
        <fullName evidence="2">Uncharacterized protein</fullName>
    </submittedName>
</protein>
<evidence type="ECO:0000313" key="2">
    <source>
        <dbReference type="EMBL" id="OLQ71188.1"/>
    </source>
</evidence>
<accession>A0A1Q9G9Z9</accession>
<proteinExistence type="predicted"/>
<evidence type="ECO:0000313" key="3">
    <source>
        <dbReference type="Proteomes" id="UP000186905"/>
    </source>
</evidence>
<organism evidence="2 3">
    <name type="scientific">Photobacterium proteolyticum</name>
    <dbReference type="NCBI Taxonomy" id="1903952"/>
    <lineage>
        <taxon>Bacteria</taxon>
        <taxon>Pseudomonadati</taxon>
        <taxon>Pseudomonadota</taxon>
        <taxon>Gammaproteobacteria</taxon>
        <taxon>Vibrionales</taxon>
        <taxon>Vibrionaceae</taxon>
        <taxon>Photobacterium</taxon>
    </lineage>
</organism>
<keyword evidence="1" id="KW-1133">Transmembrane helix</keyword>
<dbReference type="AlphaFoldDB" id="A0A1Q9G9Z9"/>
<dbReference type="OrthoDB" id="5827345at2"/>
<name>A0A1Q9G9Z9_9GAMM</name>
<feature type="transmembrane region" description="Helical" evidence="1">
    <location>
        <begin position="6"/>
        <end position="39"/>
    </location>
</feature>
<dbReference type="RefSeq" id="WP_075767467.1">
    <property type="nucleotide sequence ID" value="NZ_MJIL01000095.1"/>
</dbReference>
<gene>
    <name evidence="2" type="ORF">BIT28_03195</name>
</gene>
<reference evidence="2 3" key="1">
    <citation type="submission" date="2016-09" db="EMBL/GenBank/DDBJ databases">
        <title>Photobacterium proteolyticum sp. nov. a protease producing bacterium isolated from ocean sediments of Laizhou Bay.</title>
        <authorList>
            <person name="Li Y."/>
        </authorList>
    </citation>
    <scope>NUCLEOTIDE SEQUENCE [LARGE SCALE GENOMIC DNA]</scope>
    <source>
        <strain evidence="2 3">13-12</strain>
    </source>
</reference>
<dbReference type="Proteomes" id="UP000186905">
    <property type="component" value="Unassembled WGS sequence"/>
</dbReference>
<keyword evidence="3" id="KW-1185">Reference proteome</keyword>
<dbReference type="EMBL" id="MJIL01000095">
    <property type="protein sequence ID" value="OLQ71188.1"/>
    <property type="molecule type" value="Genomic_DNA"/>
</dbReference>
<evidence type="ECO:0000256" key="1">
    <source>
        <dbReference type="SAM" id="Phobius"/>
    </source>
</evidence>
<keyword evidence="1" id="KW-0472">Membrane</keyword>
<sequence>MVKWIGGVLALVGLSLMTSGLVSALIDLAAFLLLLFVVARRAMKRKAESAENTFLDDVSGAEVKSKERIDIAP</sequence>
<keyword evidence="1" id="KW-0812">Transmembrane</keyword>
<comment type="caution">
    <text evidence="2">The sequence shown here is derived from an EMBL/GenBank/DDBJ whole genome shotgun (WGS) entry which is preliminary data.</text>
</comment>